<dbReference type="eggNOG" id="KOG1072">
    <property type="taxonomic scope" value="Eukaryota"/>
</dbReference>
<dbReference type="Gene3D" id="2.120.10.80">
    <property type="entry name" value="Kelch-type beta propeller"/>
    <property type="match status" value="1"/>
</dbReference>
<accession>R0HP52</accession>
<gene>
    <name evidence="2" type="ORF">CARUB_v10019110mg</name>
</gene>
<sequence length="360" mass="40568">MSNSDEPPLITNHPPSLFSLPKDIVLTILGCVPKRYYPILCCVSKKMRSLVRSPAIFKNRSSHRKDSLYISFIDKTKRPETFHWFSLGRCKNDTSKNDLVSIDVPLLPDPCRYSSSVLAVGSEIFFISGTNTLSSSVSIFDTKSRIVRQGPQMLVRRRYNCVGLVGSKIYVIGGYRGNEIPAEVFDLKTQTWEAAPVPEERGCFTWITAAKVSVDKKVCALSFRLGGMTCYDTRDGSCERIELPDDKWWKTGVCVIDNVLYVYFSRLGLMWYDTKLMVWRVVNGLDLGKSGCVAMGEYYGKLAFVWEEPSLVNGERKNIWCRLIGLLRSDEGIDGSIAEGSQFLRTVPSSFSFYHCLSLG</sequence>
<feature type="domain" description="F-box" evidence="1">
    <location>
        <begin position="20"/>
        <end position="60"/>
    </location>
</feature>
<dbReference type="SUPFAM" id="SSF81383">
    <property type="entry name" value="F-box domain"/>
    <property type="match status" value="1"/>
</dbReference>
<dbReference type="InterPro" id="IPR050354">
    <property type="entry name" value="F-box/kelch-repeat_ARATH"/>
</dbReference>
<dbReference type="EMBL" id="KB870809">
    <property type="protein sequence ID" value="EOA25748.1"/>
    <property type="molecule type" value="Genomic_DNA"/>
</dbReference>
<organism evidence="2 3">
    <name type="scientific">Capsella rubella</name>
    <dbReference type="NCBI Taxonomy" id="81985"/>
    <lineage>
        <taxon>Eukaryota</taxon>
        <taxon>Viridiplantae</taxon>
        <taxon>Streptophyta</taxon>
        <taxon>Embryophyta</taxon>
        <taxon>Tracheophyta</taxon>
        <taxon>Spermatophyta</taxon>
        <taxon>Magnoliopsida</taxon>
        <taxon>eudicotyledons</taxon>
        <taxon>Gunneridae</taxon>
        <taxon>Pentapetalae</taxon>
        <taxon>rosids</taxon>
        <taxon>malvids</taxon>
        <taxon>Brassicales</taxon>
        <taxon>Brassicaceae</taxon>
        <taxon>Camelineae</taxon>
        <taxon>Capsella</taxon>
    </lineage>
</organism>
<evidence type="ECO:0000313" key="2">
    <source>
        <dbReference type="EMBL" id="EOA25748.1"/>
    </source>
</evidence>
<protein>
    <recommendedName>
        <fullName evidence="1">F-box domain-containing protein</fullName>
    </recommendedName>
</protein>
<dbReference type="PANTHER" id="PTHR24414:SF75">
    <property type="entry name" value="F-BOX DOMAIN-CONTAINING PROTEIN"/>
    <property type="match status" value="1"/>
</dbReference>
<dbReference type="Pfam" id="PF00646">
    <property type="entry name" value="F-box"/>
    <property type="match status" value="1"/>
</dbReference>
<name>R0HP52_9BRAS</name>
<dbReference type="Pfam" id="PF25210">
    <property type="entry name" value="Kelch_FKB95"/>
    <property type="match status" value="1"/>
</dbReference>
<dbReference type="OrthoDB" id="1022638at2759"/>
<dbReference type="InterPro" id="IPR036047">
    <property type="entry name" value="F-box-like_dom_sf"/>
</dbReference>
<keyword evidence="3" id="KW-1185">Reference proteome</keyword>
<evidence type="ECO:0000259" key="1">
    <source>
        <dbReference type="SMART" id="SM00256"/>
    </source>
</evidence>
<dbReference type="AlphaFoldDB" id="R0HP52"/>
<dbReference type="InterPro" id="IPR057499">
    <property type="entry name" value="Kelch_FKB95"/>
</dbReference>
<evidence type="ECO:0000313" key="3">
    <source>
        <dbReference type="Proteomes" id="UP000029121"/>
    </source>
</evidence>
<dbReference type="SMART" id="SM00256">
    <property type="entry name" value="FBOX"/>
    <property type="match status" value="1"/>
</dbReference>
<proteinExistence type="predicted"/>
<dbReference type="PANTHER" id="PTHR24414">
    <property type="entry name" value="F-BOX/KELCH-REPEAT PROTEIN SKIP4"/>
    <property type="match status" value="1"/>
</dbReference>
<dbReference type="Proteomes" id="UP000029121">
    <property type="component" value="Unassembled WGS sequence"/>
</dbReference>
<dbReference type="KEGG" id="crb:17886379"/>
<reference evidence="3" key="1">
    <citation type="journal article" date="2013" name="Nat. Genet.">
        <title>The Capsella rubella genome and the genomic consequences of rapid mating system evolution.</title>
        <authorList>
            <person name="Slotte T."/>
            <person name="Hazzouri K.M."/>
            <person name="Agren J.A."/>
            <person name="Koenig D."/>
            <person name="Maumus F."/>
            <person name="Guo Y.L."/>
            <person name="Steige K."/>
            <person name="Platts A.E."/>
            <person name="Escobar J.S."/>
            <person name="Newman L.K."/>
            <person name="Wang W."/>
            <person name="Mandakova T."/>
            <person name="Vello E."/>
            <person name="Smith L.M."/>
            <person name="Henz S.R."/>
            <person name="Steffen J."/>
            <person name="Takuno S."/>
            <person name="Brandvain Y."/>
            <person name="Coop G."/>
            <person name="Andolfatto P."/>
            <person name="Hu T.T."/>
            <person name="Blanchette M."/>
            <person name="Clark R.M."/>
            <person name="Quesneville H."/>
            <person name="Nordborg M."/>
            <person name="Gaut B.S."/>
            <person name="Lysak M.A."/>
            <person name="Jenkins J."/>
            <person name="Grimwood J."/>
            <person name="Chapman J."/>
            <person name="Prochnik S."/>
            <person name="Shu S."/>
            <person name="Rokhsar D."/>
            <person name="Schmutz J."/>
            <person name="Weigel D."/>
            <person name="Wright S.I."/>
        </authorList>
    </citation>
    <scope>NUCLEOTIDE SEQUENCE [LARGE SCALE GENOMIC DNA]</scope>
    <source>
        <strain evidence="3">cv. Monte Gargano</strain>
    </source>
</reference>
<dbReference type="SUPFAM" id="SSF117281">
    <property type="entry name" value="Kelch motif"/>
    <property type="match status" value="1"/>
</dbReference>
<dbReference type="InterPro" id="IPR001810">
    <property type="entry name" value="F-box_dom"/>
</dbReference>
<dbReference type="InterPro" id="IPR015915">
    <property type="entry name" value="Kelch-typ_b-propeller"/>
</dbReference>